<gene>
    <name evidence="1" type="ORF">GMRT_13151</name>
</gene>
<proteinExistence type="predicted"/>
<dbReference type="GO" id="GO:0031464">
    <property type="term" value="C:Cul4A-RING E3 ubiquitin ligase complex"/>
    <property type="evidence" value="ECO:0007669"/>
    <property type="project" value="InterPro"/>
</dbReference>
<dbReference type="VEuPathDB" id="GiardiaDB:GMRT_13151"/>
<evidence type="ECO:0000313" key="1">
    <source>
        <dbReference type="EMBL" id="TNJ26671.1"/>
    </source>
</evidence>
<keyword evidence="2" id="KW-1185">Reference proteome</keyword>
<organism evidence="1 2">
    <name type="scientific">Giardia muris</name>
    <dbReference type="NCBI Taxonomy" id="5742"/>
    <lineage>
        <taxon>Eukaryota</taxon>
        <taxon>Metamonada</taxon>
        <taxon>Diplomonadida</taxon>
        <taxon>Hexamitidae</taxon>
        <taxon>Giardiinae</taxon>
        <taxon>Giardia</taxon>
    </lineage>
</organism>
<evidence type="ECO:0000313" key="2">
    <source>
        <dbReference type="Proteomes" id="UP000315496"/>
    </source>
</evidence>
<dbReference type="GO" id="GO:0006511">
    <property type="term" value="P:ubiquitin-dependent protein catabolic process"/>
    <property type="evidence" value="ECO:0007669"/>
    <property type="project" value="InterPro"/>
</dbReference>
<accession>A0A4Z1T2M4</accession>
<dbReference type="Proteomes" id="UP000315496">
    <property type="component" value="Chromosome 5"/>
</dbReference>
<dbReference type="InterPro" id="IPR022162">
    <property type="entry name" value="TRPC4AP"/>
</dbReference>
<dbReference type="Pfam" id="PF12463">
    <property type="entry name" value="DUF3689"/>
    <property type="match status" value="1"/>
</dbReference>
<dbReference type="AlphaFoldDB" id="A0A4Z1T2M4"/>
<sequence length="936" mass="107070">MAQEPVAGLMAIGRRLLRTGCAVEELGDRDVLLLGQVAEIGEHNIHTLHTILNGPLTYGRLRGIGRTIANIPCDVLLYFSLDVRLCTYIKECYERCRAQSREDSITMRGLHEAVMNLYFVVGTLSKAGEYARIGGYARDRELLRALSWLCYGSRHKDDFCQVICFPLILSVVGNMEASLRLYDVIDPSLLNDLLACEGEACTQGNFFLLCATVAKLGYDLMCCDIGSSHLNHCLVGSNAILGDRQLLSSHHLGALLGYYFSVVNEAFYAFYLGLVAAKHTHDSSPEVFRSDVVDTIARYTLDRRFHILPSVMTLDEILHFRGFLTGAYTGHNAIVTAAQVNFTRISISFSFNLIRALITGSFGYVHYLHLIKARVLRFFFMLVSSYFSHDILTIATLVYAGLPISNLTTDTRLTPNYTVDKKLKSVSNGMRSNLFNVLYRFLDKCLRVHFPLAYLLSPEEHKIMGFETPPNYTIWGCGAHPLTGKGLLTTLIDLYIYLPLQDGSRGFLALFLGCAIKGASPRERTFFIRYKLFEYIKEMFMENDRSLLFLNVEYQREIINNFDLLAYILLDNPTIIHQLDLDKRFTRFLLNSLTSSVVQTTVAIRSIIYMTIKTIAQYAPERVLQRLFGEESSFSLPRVLGECRSPFLGSFWGHWLDFLSLIFTFRFENLEANSICIINTALMLLHITYRTGRYTLRELLERTFLYPLLHVHLNFDVLTRDLDKAPIVETIERQKGIRLTRRHLEAHLRNYCRTYIDPVLAHLSAPQKEASYARLKRMRSPLDAPMEMTNGQRYPIQFPWTHPGQYIARAILLSLHSRASGQMDLDLLEEALLEDYTYDHLQADTLCPDYLGLYRFCSFWEHVFSVRGRDLNHLQYTYAMNITELRRFCGLLRTEVDGFLADVLGPVAFARIRSTEKPLQPFLFGFEISGNERYSD</sequence>
<dbReference type="OrthoDB" id="10251098at2759"/>
<protein>
    <submittedName>
        <fullName evidence="1">Uncharacterized protein</fullName>
    </submittedName>
</protein>
<comment type="caution">
    <text evidence="1">The sequence shown here is derived from an EMBL/GenBank/DDBJ whole genome shotgun (WGS) entry which is preliminary data.</text>
</comment>
<dbReference type="EMBL" id="VDLU01000005">
    <property type="protein sequence ID" value="TNJ26671.1"/>
    <property type="molecule type" value="Genomic_DNA"/>
</dbReference>
<reference evidence="1 2" key="1">
    <citation type="submission" date="2019-05" db="EMBL/GenBank/DDBJ databases">
        <title>The compact genome of Giardia muris reveals important steps in the evolution of intestinal protozoan parasites.</title>
        <authorList>
            <person name="Xu F."/>
            <person name="Jimenez-Gonzalez A."/>
            <person name="Einarsson E."/>
            <person name="Astvaldsson A."/>
            <person name="Peirasmaki D."/>
            <person name="Eckmann L."/>
            <person name="Andersson J.O."/>
            <person name="Svard S.G."/>
            <person name="Jerlstrom-Hultqvist J."/>
        </authorList>
    </citation>
    <scope>NUCLEOTIDE SEQUENCE [LARGE SCALE GENOMIC DNA]</scope>
    <source>
        <strain evidence="1 2">Roberts-Thomson</strain>
    </source>
</reference>
<name>A0A4Z1T2M4_GIAMU</name>